<dbReference type="EMBL" id="CTRP01000014">
    <property type="protein sequence ID" value="CQR73940.1"/>
    <property type="molecule type" value="Genomic_DNA"/>
</dbReference>
<accession>A0A0U1L2R1</accession>
<keyword evidence="2" id="KW-1185">Reference proteome</keyword>
<reference evidence="2" key="1">
    <citation type="submission" date="2015-03" db="EMBL/GenBank/DDBJ databases">
        <authorList>
            <person name="Nijsse Bart"/>
        </authorList>
    </citation>
    <scope>NUCLEOTIDE SEQUENCE [LARGE SCALE GENOMIC DNA]</scope>
</reference>
<sequence>MHTFGRNINLNVELSQSLELFAYSANLKHSGKFVIAWIR</sequence>
<organism evidence="1 2">
    <name type="scientific">Sporomusa ovata</name>
    <dbReference type="NCBI Taxonomy" id="2378"/>
    <lineage>
        <taxon>Bacteria</taxon>
        <taxon>Bacillati</taxon>
        <taxon>Bacillota</taxon>
        <taxon>Negativicutes</taxon>
        <taxon>Selenomonadales</taxon>
        <taxon>Sporomusaceae</taxon>
        <taxon>Sporomusa</taxon>
    </lineage>
</organism>
<protein>
    <submittedName>
        <fullName evidence="1">Uncharacterized protein</fullName>
    </submittedName>
</protein>
<evidence type="ECO:0000313" key="2">
    <source>
        <dbReference type="Proteomes" id="UP000049855"/>
    </source>
</evidence>
<dbReference type="AlphaFoldDB" id="A0A0U1L2R1"/>
<proteinExistence type="predicted"/>
<gene>
    <name evidence="1" type="ORF">SpAn4DRAFT_0402</name>
</gene>
<dbReference type="Proteomes" id="UP000049855">
    <property type="component" value="Unassembled WGS sequence"/>
</dbReference>
<evidence type="ECO:0000313" key="1">
    <source>
        <dbReference type="EMBL" id="CQR73940.1"/>
    </source>
</evidence>
<name>A0A0U1L2R1_9FIRM</name>